<evidence type="ECO:0000313" key="2">
    <source>
        <dbReference type="EMBL" id="URI14988.1"/>
    </source>
</evidence>
<dbReference type="EMBL" id="CP097649">
    <property type="protein sequence ID" value="URI14988.1"/>
    <property type="molecule type" value="Genomic_DNA"/>
</dbReference>
<proteinExistence type="predicted"/>
<keyword evidence="3" id="KW-1185">Reference proteome</keyword>
<evidence type="ECO:0000313" key="3">
    <source>
        <dbReference type="Proteomes" id="UP001055429"/>
    </source>
</evidence>
<evidence type="ECO:0000256" key="1">
    <source>
        <dbReference type="SAM" id="MobiDB-lite"/>
    </source>
</evidence>
<name>A0ABY4SQ87_9CAUL</name>
<dbReference type="RefSeq" id="WP_250201775.1">
    <property type="nucleotide sequence ID" value="NZ_CP097649.1"/>
</dbReference>
<gene>
    <name evidence="2" type="ORF">M8231_14470</name>
</gene>
<reference evidence="2" key="1">
    <citation type="submission" date="2022-05" db="EMBL/GenBank/DDBJ databases">
        <title>Brevundimonas albigilva TT17 genome sequence.</title>
        <authorList>
            <person name="Lee K."/>
            <person name="Son H."/>
        </authorList>
    </citation>
    <scope>NUCLEOTIDE SEQUENCE</scope>
    <source>
        <strain evidence="2">TT17</strain>
    </source>
</reference>
<sequence length="164" mass="17637">MKAAVDPLSSSRKELAVSDYQTFHAACLDPTAIAATPGDLIIAAREPMALMGFEPDHLGILPTGAPLFVEAATPSLRASVRRHCFGLGAPSAFRTALAERMSLPMLTPDEQRAARREIDAWIAGYTLVRLRPHPPEMTPIEDRIGWLNPPTGSGRDAPDGQGSR</sequence>
<accession>A0ABY4SQ87</accession>
<dbReference type="Proteomes" id="UP001055429">
    <property type="component" value="Chromosome"/>
</dbReference>
<feature type="region of interest" description="Disordered" evidence="1">
    <location>
        <begin position="141"/>
        <end position="164"/>
    </location>
</feature>
<protein>
    <submittedName>
        <fullName evidence="2">Uncharacterized protein</fullName>
    </submittedName>
</protein>
<organism evidence="2 3">
    <name type="scientific">Brevundimonas albigilva</name>
    <dbReference type="NCBI Taxonomy" id="1312364"/>
    <lineage>
        <taxon>Bacteria</taxon>
        <taxon>Pseudomonadati</taxon>
        <taxon>Pseudomonadota</taxon>
        <taxon>Alphaproteobacteria</taxon>
        <taxon>Caulobacterales</taxon>
        <taxon>Caulobacteraceae</taxon>
        <taxon>Brevundimonas</taxon>
    </lineage>
</organism>